<evidence type="ECO:0000259" key="9">
    <source>
        <dbReference type="PROSITE" id="PS50112"/>
    </source>
</evidence>
<feature type="domain" description="PAS" evidence="9">
    <location>
        <begin position="269"/>
        <end position="339"/>
    </location>
</feature>
<dbReference type="CDD" id="cd00075">
    <property type="entry name" value="HATPase"/>
    <property type="match status" value="1"/>
</dbReference>
<dbReference type="Gene3D" id="3.30.565.10">
    <property type="entry name" value="Histidine kinase-like ATPase, C-terminal domain"/>
    <property type="match status" value="1"/>
</dbReference>
<dbReference type="PRINTS" id="PR00344">
    <property type="entry name" value="BCTRLSENSOR"/>
</dbReference>
<evidence type="ECO:0000256" key="5">
    <source>
        <dbReference type="ARBA" id="ARBA00022777"/>
    </source>
</evidence>
<evidence type="ECO:0000256" key="4">
    <source>
        <dbReference type="ARBA" id="ARBA00022679"/>
    </source>
</evidence>
<dbReference type="PROSITE" id="PS50109">
    <property type="entry name" value="HIS_KIN"/>
    <property type="match status" value="1"/>
</dbReference>
<name>A0A830GPP7_9EURY</name>
<dbReference type="PROSITE" id="PS50112">
    <property type="entry name" value="PAS"/>
    <property type="match status" value="4"/>
</dbReference>
<evidence type="ECO:0000256" key="6">
    <source>
        <dbReference type="PROSITE-ProRule" id="PRU00169"/>
    </source>
</evidence>
<dbReference type="InterPro" id="IPR013656">
    <property type="entry name" value="PAS_4"/>
</dbReference>
<dbReference type="InterPro" id="IPR013655">
    <property type="entry name" value="PAS_fold_3"/>
</dbReference>
<dbReference type="Pfam" id="PF00989">
    <property type="entry name" value="PAS"/>
    <property type="match status" value="1"/>
</dbReference>
<dbReference type="NCBIfam" id="TIGR00229">
    <property type="entry name" value="sensory_box"/>
    <property type="match status" value="4"/>
</dbReference>
<sequence length="850" mass="93950">MGSDGEIRVLHVDDEPEFGDVAAMHLERVDGGIDVVSERDARAALGRLRSEPFDCVVSDHDMPNMNGLEFLKAVREEFPELPFILFTGKGNEEIASDAISAGVTEYLQKDVGTDQYAVLANRIRRAVGENRAKAALEESERQLSTLISNLPGMVYRARNEPEWPMEFVSDGVEELVGYAPETVESGEVTWGDLIEETETDHLWERVQTCLAADEPFEVTYKVETADGETRWLWERGRLVGTDDEGVELLEGFVTDITARKERERELEQTRQFTETLVDAIDDVFYLVSPDGELLRWNDTVLDVTGYSEEEIASMHALDLFPEAYHDVLLDRLEETAAEGHTTVELPIQTKDGELIPHEFRGSRIEDPYGEVLGVAGIARDVTDSKTRKRKLEQYETLVENVGDAMYVLDADGTIRMANDAMVDHLGYEREEIIGTEPTKFMPPEDVETGNDIIERLLSDPDRTWATFEMHTIDADGNRTVNEDKVAPLVDDDGEFVGSVGVIRDITERTERERELERYETIVEAVDDPVYTLDDDGVFTFVNEAIEPMTGYSPEELVGEHIGVVMTDEGLERGEQIIQDLLDDDDANSGTLEMDIVTRDGERIPSENNMALLPAPDGEFAGTAGVIRDIAERKEREERLAEFASVVSHDLRNPLNVVQGRLTLAEETGDIDHLGDAAGAADRMERLIEDLLSLARQGETVGTTEQVDLRTTAEQAWANVDTGGATLDCAATTTVEADPARLRELLENLFRNSVEHGADTGSETADLTVTVDTMADGASTAGFVVADDGRGIPPATREKIFERGYTSSNHGTGFGLAIVEDIATAHGWSVEATESATGGARFEFRTTPADR</sequence>
<feature type="domain" description="PAC" evidence="10">
    <location>
        <begin position="216"/>
        <end position="268"/>
    </location>
</feature>
<dbReference type="PROSITE" id="PS50110">
    <property type="entry name" value="RESPONSE_REGULATORY"/>
    <property type="match status" value="1"/>
</dbReference>
<feature type="domain" description="PAC" evidence="10">
    <location>
        <begin position="341"/>
        <end position="393"/>
    </location>
</feature>
<evidence type="ECO:0000313" key="11">
    <source>
        <dbReference type="EMBL" id="GGN97757.1"/>
    </source>
</evidence>
<evidence type="ECO:0000313" key="12">
    <source>
        <dbReference type="Proteomes" id="UP000605784"/>
    </source>
</evidence>
<dbReference type="InterPro" id="IPR001610">
    <property type="entry name" value="PAC"/>
</dbReference>
<keyword evidence="12" id="KW-1185">Reference proteome</keyword>
<dbReference type="InterPro" id="IPR035965">
    <property type="entry name" value="PAS-like_dom_sf"/>
</dbReference>
<dbReference type="InterPro" id="IPR013767">
    <property type="entry name" value="PAS_fold"/>
</dbReference>
<dbReference type="InterPro" id="IPR003594">
    <property type="entry name" value="HATPase_dom"/>
</dbReference>
<keyword evidence="5" id="KW-0418">Kinase</keyword>
<evidence type="ECO:0000259" key="8">
    <source>
        <dbReference type="PROSITE" id="PS50110"/>
    </source>
</evidence>
<gene>
    <name evidence="11" type="ORF">GCM10009030_27330</name>
</gene>
<feature type="domain" description="PAC" evidence="10">
    <location>
        <begin position="465"/>
        <end position="517"/>
    </location>
</feature>
<dbReference type="InterPro" id="IPR011006">
    <property type="entry name" value="CheY-like_superfamily"/>
</dbReference>
<organism evidence="11 12">
    <name type="scientific">Haloarcula pellucida</name>
    <dbReference type="NCBI Taxonomy" id="1427151"/>
    <lineage>
        <taxon>Archaea</taxon>
        <taxon>Methanobacteriati</taxon>
        <taxon>Methanobacteriota</taxon>
        <taxon>Stenosarchaea group</taxon>
        <taxon>Halobacteria</taxon>
        <taxon>Halobacteriales</taxon>
        <taxon>Haloarculaceae</taxon>
        <taxon>Haloarcula</taxon>
    </lineage>
</organism>
<accession>A0A830GPP7</accession>
<feature type="domain" description="Histidine kinase" evidence="7">
    <location>
        <begin position="645"/>
        <end position="849"/>
    </location>
</feature>
<dbReference type="SMART" id="SM00448">
    <property type="entry name" value="REC"/>
    <property type="match status" value="1"/>
</dbReference>
<feature type="modified residue" description="4-aspartylphosphate" evidence="6">
    <location>
        <position position="59"/>
    </location>
</feature>
<dbReference type="PANTHER" id="PTHR43304">
    <property type="entry name" value="PHYTOCHROME-LIKE PROTEIN CPH1"/>
    <property type="match status" value="1"/>
</dbReference>
<dbReference type="EMBL" id="BMOU01000004">
    <property type="protein sequence ID" value="GGN97757.1"/>
    <property type="molecule type" value="Genomic_DNA"/>
</dbReference>
<dbReference type="PANTHER" id="PTHR43304:SF1">
    <property type="entry name" value="PAC DOMAIN-CONTAINING PROTEIN"/>
    <property type="match status" value="1"/>
</dbReference>
<dbReference type="InterPro" id="IPR052162">
    <property type="entry name" value="Sensor_kinase/Photoreceptor"/>
</dbReference>
<dbReference type="Proteomes" id="UP000605784">
    <property type="component" value="Unassembled WGS sequence"/>
</dbReference>
<dbReference type="InterPro" id="IPR000700">
    <property type="entry name" value="PAS-assoc_C"/>
</dbReference>
<evidence type="ECO:0000256" key="1">
    <source>
        <dbReference type="ARBA" id="ARBA00000085"/>
    </source>
</evidence>
<dbReference type="Gene3D" id="1.10.287.130">
    <property type="match status" value="1"/>
</dbReference>
<dbReference type="InterPro" id="IPR001789">
    <property type="entry name" value="Sig_transdc_resp-reg_receiver"/>
</dbReference>
<dbReference type="InterPro" id="IPR005467">
    <property type="entry name" value="His_kinase_dom"/>
</dbReference>
<dbReference type="SMART" id="SM00086">
    <property type="entry name" value="PAC"/>
    <property type="match status" value="4"/>
</dbReference>
<evidence type="ECO:0000259" key="10">
    <source>
        <dbReference type="PROSITE" id="PS50113"/>
    </source>
</evidence>
<dbReference type="SUPFAM" id="SSF55785">
    <property type="entry name" value="PYP-like sensor domain (PAS domain)"/>
    <property type="match status" value="4"/>
</dbReference>
<dbReference type="PROSITE" id="PS50113">
    <property type="entry name" value="PAC"/>
    <property type="match status" value="4"/>
</dbReference>
<protein>
    <recommendedName>
        <fullName evidence="2">histidine kinase</fullName>
        <ecNumber evidence="2">2.7.13.3</ecNumber>
    </recommendedName>
</protein>
<dbReference type="Pfam" id="PF00072">
    <property type="entry name" value="Response_reg"/>
    <property type="match status" value="1"/>
</dbReference>
<dbReference type="Pfam" id="PF00512">
    <property type="entry name" value="HisKA"/>
    <property type="match status" value="1"/>
</dbReference>
<dbReference type="InterPro" id="IPR036890">
    <property type="entry name" value="HATPase_C_sf"/>
</dbReference>
<feature type="domain" description="PAC" evidence="10">
    <location>
        <begin position="589"/>
        <end position="641"/>
    </location>
</feature>
<dbReference type="GO" id="GO:0006355">
    <property type="term" value="P:regulation of DNA-templated transcription"/>
    <property type="evidence" value="ECO:0007669"/>
    <property type="project" value="InterPro"/>
</dbReference>
<dbReference type="SUPFAM" id="SSF47384">
    <property type="entry name" value="Homodimeric domain of signal transducing histidine kinase"/>
    <property type="match status" value="1"/>
</dbReference>
<dbReference type="SMART" id="SM00387">
    <property type="entry name" value="HATPase_c"/>
    <property type="match status" value="1"/>
</dbReference>
<dbReference type="RefSeq" id="WP_188998848.1">
    <property type="nucleotide sequence ID" value="NZ_BMOU01000004.1"/>
</dbReference>
<dbReference type="Pfam" id="PF08447">
    <property type="entry name" value="PAS_3"/>
    <property type="match status" value="1"/>
</dbReference>
<dbReference type="EC" id="2.7.13.3" evidence="2"/>
<comment type="caution">
    <text evidence="11">The sequence shown here is derived from an EMBL/GenBank/DDBJ whole genome shotgun (WGS) entry which is preliminary data.</text>
</comment>
<feature type="domain" description="Response regulatory" evidence="8">
    <location>
        <begin position="8"/>
        <end position="124"/>
    </location>
</feature>
<dbReference type="GO" id="GO:0000155">
    <property type="term" value="F:phosphorelay sensor kinase activity"/>
    <property type="evidence" value="ECO:0007669"/>
    <property type="project" value="InterPro"/>
</dbReference>
<feature type="domain" description="PAS" evidence="9">
    <location>
        <begin position="390"/>
        <end position="460"/>
    </location>
</feature>
<dbReference type="Pfam" id="PF02518">
    <property type="entry name" value="HATPase_c"/>
    <property type="match status" value="1"/>
</dbReference>
<dbReference type="Gene3D" id="3.30.450.20">
    <property type="entry name" value="PAS domain"/>
    <property type="match status" value="4"/>
</dbReference>
<dbReference type="Gene3D" id="3.40.50.2300">
    <property type="match status" value="1"/>
</dbReference>
<dbReference type="Pfam" id="PF08448">
    <property type="entry name" value="PAS_4"/>
    <property type="match status" value="2"/>
</dbReference>
<dbReference type="InterPro" id="IPR000014">
    <property type="entry name" value="PAS"/>
</dbReference>
<evidence type="ECO:0000259" key="7">
    <source>
        <dbReference type="PROSITE" id="PS50109"/>
    </source>
</evidence>
<dbReference type="SUPFAM" id="SSF52172">
    <property type="entry name" value="CheY-like"/>
    <property type="match status" value="1"/>
</dbReference>
<dbReference type="CDD" id="cd00082">
    <property type="entry name" value="HisKA"/>
    <property type="match status" value="1"/>
</dbReference>
<evidence type="ECO:0000256" key="2">
    <source>
        <dbReference type="ARBA" id="ARBA00012438"/>
    </source>
</evidence>
<keyword evidence="3 6" id="KW-0597">Phosphoprotein</keyword>
<dbReference type="InterPro" id="IPR004358">
    <property type="entry name" value="Sig_transdc_His_kin-like_C"/>
</dbReference>
<keyword evidence="4" id="KW-0808">Transferase</keyword>
<feature type="domain" description="PAS" evidence="9">
    <location>
        <begin position="514"/>
        <end position="584"/>
    </location>
</feature>
<dbReference type="CDD" id="cd00130">
    <property type="entry name" value="PAS"/>
    <property type="match status" value="4"/>
</dbReference>
<evidence type="ECO:0000256" key="3">
    <source>
        <dbReference type="ARBA" id="ARBA00022553"/>
    </source>
</evidence>
<dbReference type="InterPro" id="IPR003661">
    <property type="entry name" value="HisK_dim/P_dom"/>
</dbReference>
<dbReference type="SUPFAM" id="SSF55874">
    <property type="entry name" value="ATPase domain of HSP90 chaperone/DNA topoisomerase II/histidine kinase"/>
    <property type="match status" value="1"/>
</dbReference>
<dbReference type="InterPro" id="IPR036097">
    <property type="entry name" value="HisK_dim/P_sf"/>
</dbReference>
<proteinExistence type="predicted"/>
<dbReference type="AlphaFoldDB" id="A0A830GPP7"/>
<reference evidence="11" key="1">
    <citation type="journal article" date="2014" name="Int. J. Syst. Evol. Microbiol.">
        <title>Complete genome sequence of Corynebacterium casei LMG S-19264T (=DSM 44701T), isolated from a smear-ripened cheese.</title>
        <authorList>
            <consortium name="US DOE Joint Genome Institute (JGI-PGF)"/>
            <person name="Walter F."/>
            <person name="Albersmeier A."/>
            <person name="Kalinowski J."/>
            <person name="Ruckert C."/>
        </authorList>
    </citation>
    <scope>NUCLEOTIDE SEQUENCE</scope>
    <source>
        <strain evidence="11">JCM 17820</strain>
    </source>
</reference>
<dbReference type="SMART" id="SM00091">
    <property type="entry name" value="PAS"/>
    <property type="match status" value="4"/>
</dbReference>
<dbReference type="SMART" id="SM00388">
    <property type="entry name" value="HisKA"/>
    <property type="match status" value="1"/>
</dbReference>
<feature type="domain" description="PAS" evidence="9">
    <location>
        <begin position="139"/>
        <end position="213"/>
    </location>
</feature>
<comment type="catalytic activity">
    <reaction evidence="1">
        <text>ATP + protein L-histidine = ADP + protein N-phospho-L-histidine.</text>
        <dbReference type="EC" id="2.7.13.3"/>
    </reaction>
</comment>
<reference evidence="11" key="2">
    <citation type="submission" date="2020-09" db="EMBL/GenBank/DDBJ databases">
        <authorList>
            <person name="Sun Q."/>
            <person name="Ohkuma M."/>
        </authorList>
    </citation>
    <scope>NUCLEOTIDE SEQUENCE</scope>
    <source>
        <strain evidence="11">JCM 17820</strain>
    </source>
</reference>
<dbReference type="CDD" id="cd00156">
    <property type="entry name" value="REC"/>
    <property type="match status" value="1"/>
</dbReference>